<feature type="compositionally biased region" description="Basic and acidic residues" evidence="5">
    <location>
        <begin position="91"/>
        <end position="111"/>
    </location>
</feature>
<keyword evidence="4" id="KW-0342">GTP-binding</keyword>
<keyword evidence="8" id="KW-1185">Reference proteome</keyword>
<dbReference type="Gene3D" id="2.40.30.10">
    <property type="entry name" value="Translation factors"/>
    <property type="match status" value="2"/>
</dbReference>
<gene>
    <name evidence="7" type="ORF">PROFUN_04808</name>
</gene>
<evidence type="ECO:0000256" key="2">
    <source>
        <dbReference type="ARBA" id="ARBA00022490"/>
    </source>
</evidence>
<keyword evidence="2" id="KW-0963">Cytoplasm</keyword>
<dbReference type="InterPro" id="IPR000795">
    <property type="entry name" value="T_Tr_GTP-bd_dom"/>
</dbReference>
<organism evidence="7 8">
    <name type="scientific">Planoprotostelium fungivorum</name>
    <dbReference type="NCBI Taxonomy" id="1890364"/>
    <lineage>
        <taxon>Eukaryota</taxon>
        <taxon>Amoebozoa</taxon>
        <taxon>Evosea</taxon>
        <taxon>Variosea</taxon>
        <taxon>Cavosteliida</taxon>
        <taxon>Cavosteliaceae</taxon>
        <taxon>Planoprotostelium</taxon>
    </lineage>
</organism>
<feature type="domain" description="Tr-type G" evidence="6">
    <location>
        <begin position="327"/>
        <end position="555"/>
    </location>
</feature>
<evidence type="ECO:0000256" key="1">
    <source>
        <dbReference type="ARBA" id="ARBA00004496"/>
    </source>
</evidence>
<comment type="subcellular location">
    <subcellularLocation>
        <location evidence="1">Cytoplasm</location>
    </subcellularLocation>
</comment>
<keyword evidence="3" id="KW-0547">Nucleotide-binding</keyword>
<dbReference type="PROSITE" id="PS51722">
    <property type="entry name" value="G_TR_2"/>
    <property type="match status" value="1"/>
</dbReference>
<feature type="compositionally biased region" description="Basic and acidic residues" evidence="5">
    <location>
        <begin position="245"/>
        <end position="255"/>
    </location>
</feature>
<accession>A0A2P6NSX6</accession>
<dbReference type="SUPFAM" id="SSF52540">
    <property type="entry name" value="P-loop containing nucleoside triphosphate hydrolases"/>
    <property type="match status" value="1"/>
</dbReference>
<dbReference type="GO" id="GO:0005525">
    <property type="term" value="F:GTP binding"/>
    <property type="evidence" value="ECO:0007669"/>
    <property type="project" value="UniProtKB-KW"/>
</dbReference>
<dbReference type="FunFam" id="2.40.30.10:FF:000020">
    <property type="entry name" value="Translation elongation factor EF-1"/>
    <property type="match status" value="1"/>
</dbReference>
<dbReference type="GO" id="GO:0005737">
    <property type="term" value="C:cytoplasm"/>
    <property type="evidence" value="ECO:0007669"/>
    <property type="project" value="UniProtKB-SubCell"/>
</dbReference>
<dbReference type="SUPFAM" id="SSF50447">
    <property type="entry name" value="Translation proteins"/>
    <property type="match status" value="1"/>
</dbReference>
<sequence>MASGGCMISKTKKKESSCQESNALLSKLSLGLMLYKHKVPQGRPTAGRNFRAPHARSANPGAAAASTGSNAPSIPIATPSRPVIPPQKQDVPSEEKPEIKEEITQPKEETKISSPKNDPPQKEQNQTDIPSSEKITSSTSTPTPSSSSSVETLRGSLFALHLCDVSSPFDRQTEVFASSFLCQHFGKNLNLHQLLHQEGAAEAFRFDTPSPDDIVFSARKQSFKQKKAESKKKTQEEPGPVFLESFRDSTDQDKKKIQKKINTKRENRQEDRDQPLSFKRETTAPVLPSKPTPDSKSFTLQMNDRHKSSVVQNVRSRIEEETKGKEKRRMQIAVVGAQSSGKSSLLGSLLHQMGYITNPAMHKAEKDAKSHGKPGLRYSYLLDEYAEERKRYMTMDYGIETMETELAIYNVTDCPGSTDFRVNFLSALSLAQVGVLVVDGTDQQFHEQFTQTDMGGIRESIFSMYHYGIQIVIVAINKMDAIHYNKSKYNDMCRQLREYMMYVGYPEYCIQFVPLSAMQGVNLFTERKEDSTKLNDWYNGPTFMQLLDSIEFPAKDEGEVQRLVVDASLRMSVNHVYKANRMGGLAFDGRIETGKLSVGDKVVVVPQNEVCTVKSIQFYPESPRDFAMAGDVISMGLNGIQINQIGYGSMIYGYNGSEAKENIPVGGTVVSVQLVTCQLDRPLLQGDFVEFFTQSTSRSGILRNIVLCDVDGNSLKTRPRLLQSDTYATAEIVLDVSACHQVLNRDCVRSATFFLRCEDRMVAAGRIKEVVL</sequence>
<dbReference type="InterPro" id="IPR050100">
    <property type="entry name" value="TRAFAC_GTPase_members"/>
</dbReference>
<feature type="compositionally biased region" description="Polar residues" evidence="5">
    <location>
        <begin position="122"/>
        <end position="135"/>
    </location>
</feature>
<evidence type="ECO:0000256" key="4">
    <source>
        <dbReference type="ARBA" id="ARBA00023134"/>
    </source>
</evidence>
<dbReference type="InParanoid" id="A0A2P6NSX6"/>
<feature type="region of interest" description="Disordered" evidence="5">
    <location>
        <begin position="39"/>
        <end position="150"/>
    </location>
</feature>
<reference evidence="7 8" key="1">
    <citation type="journal article" date="2018" name="Genome Biol. Evol.">
        <title>Multiple Roots of Fruiting Body Formation in Amoebozoa.</title>
        <authorList>
            <person name="Hillmann F."/>
            <person name="Forbes G."/>
            <person name="Novohradska S."/>
            <person name="Ferling I."/>
            <person name="Riege K."/>
            <person name="Groth M."/>
            <person name="Westermann M."/>
            <person name="Marz M."/>
            <person name="Spaller T."/>
            <person name="Winckler T."/>
            <person name="Schaap P."/>
            <person name="Glockner G."/>
        </authorList>
    </citation>
    <scope>NUCLEOTIDE SEQUENCE [LARGE SCALE GENOMIC DNA]</scope>
    <source>
        <strain evidence="7 8">Jena</strain>
    </source>
</reference>
<evidence type="ECO:0000313" key="7">
    <source>
        <dbReference type="EMBL" id="PRP87072.1"/>
    </source>
</evidence>
<feature type="compositionally biased region" description="Low complexity" evidence="5">
    <location>
        <begin position="136"/>
        <end position="149"/>
    </location>
</feature>
<dbReference type="InterPro" id="IPR027417">
    <property type="entry name" value="P-loop_NTPase"/>
</dbReference>
<dbReference type="AlphaFoldDB" id="A0A2P6NSX6"/>
<comment type="caution">
    <text evidence="7">The sequence shown here is derived from an EMBL/GenBank/DDBJ whole genome shotgun (WGS) entry which is preliminary data.</text>
</comment>
<dbReference type="STRING" id="1890364.A0A2P6NSX6"/>
<feature type="compositionally biased region" description="Basic and acidic residues" evidence="5">
    <location>
        <begin position="226"/>
        <end position="236"/>
    </location>
</feature>
<dbReference type="Gene3D" id="3.40.50.300">
    <property type="entry name" value="P-loop containing nucleotide triphosphate hydrolases"/>
    <property type="match status" value="1"/>
</dbReference>
<dbReference type="CDD" id="cd16267">
    <property type="entry name" value="HBS1-like_II"/>
    <property type="match status" value="1"/>
</dbReference>
<dbReference type="Pfam" id="PF03144">
    <property type="entry name" value="GTP_EFTU_D2"/>
    <property type="match status" value="1"/>
</dbReference>
<dbReference type="InterPro" id="IPR004161">
    <property type="entry name" value="EFTu-like_2"/>
</dbReference>
<feature type="compositionally biased region" description="Low complexity" evidence="5">
    <location>
        <begin position="55"/>
        <end position="73"/>
    </location>
</feature>
<feature type="region of interest" description="Disordered" evidence="5">
    <location>
        <begin position="224"/>
        <end position="325"/>
    </location>
</feature>
<dbReference type="Pfam" id="PF00009">
    <property type="entry name" value="GTP_EFTU"/>
    <property type="match status" value="1"/>
</dbReference>
<feature type="compositionally biased region" description="Basic and acidic residues" evidence="5">
    <location>
        <begin position="263"/>
        <end position="282"/>
    </location>
</feature>
<dbReference type="OrthoDB" id="342024at2759"/>
<dbReference type="InterPro" id="IPR009000">
    <property type="entry name" value="Transl_B-barrel_sf"/>
</dbReference>
<evidence type="ECO:0000259" key="6">
    <source>
        <dbReference type="PROSITE" id="PS51722"/>
    </source>
</evidence>
<proteinExistence type="predicted"/>
<evidence type="ECO:0000256" key="5">
    <source>
        <dbReference type="SAM" id="MobiDB-lite"/>
    </source>
</evidence>
<feature type="compositionally biased region" description="Polar residues" evidence="5">
    <location>
        <begin position="292"/>
        <end position="302"/>
    </location>
</feature>
<protein>
    <submittedName>
        <fullName evidence="7">HBS1-like protein-like</fullName>
    </submittedName>
</protein>
<dbReference type="EMBL" id="MDYQ01000023">
    <property type="protein sequence ID" value="PRP87072.1"/>
    <property type="molecule type" value="Genomic_DNA"/>
</dbReference>
<evidence type="ECO:0000313" key="8">
    <source>
        <dbReference type="Proteomes" id="UP000241769"/>
    </source>
</evidence>
<name>A0A2P6NSX6_9EUKA</name>
<dbReference type="PANTHER" id="PTHR23115">
    <property type="entry name" value="TRANSLATION FACTOR"/>
    <property type="match status" value="1"/>
</dbReference>
<evidence type="ECO:0000256" key="3">
    <source>
        <dbReference type="ARBA" id="ARBA00022741"/>
    </source>
</evidence>
<dbReference type="Proteomes" id="UP000241769">
    <property type="component" value="Unassembled WGS sequence"/>
</dbReference>
<dbReference type="GO" id="GO:0003924">
    <property type="term" value="F:GTPase activity"/>
    <property type="evidence" value="ECO:0007669"/>
    <property type="project" value="InterPro"/>
</dbReference>